<evidence type="ECO:0000256" key="2">
    <source>
        <dbReference type="SAM" id="MobiDB-lite"/>
    </source>
</evidence>
<accession>A0A445AYG3</accession>
<organism evidence="3 4">
    <name type="scientific">Arachis hypogaea</name>
    <name type="common">Peanut</name>
    <dbReference type="NCBI Taxonomy" id="3818"/>
    <lineage>
        <taxon>Eukaryota</taxon>
        <taxon>Viridiplantae</taxon>
        <taxon>Streptophyta</taxon>
        <taxon>Embryophyta</taxon>
        <taxon>Tracheophyta</taxon>
        <taxon>Spermatophyta</taxon>
        <taxon>Magnoliopsida</taxon>
        <taxon>eudicotyledons</taxon>
        <taxon>Gunneridae</taxon>
        <taxon>Pentapetalae</taxon>
        <taxon>rosids</taxon>
        <taxon>fabids</taxon>
        <taxon>Fabales</taxon>
        <taxon>Fabaceae</taxon>
        <taxon>Papilionoideae</taxon>
        <taxon>50 kb inversion clade</taxon>
        <taxon>dalbergioids sensu lato</taxon>
        <taxon>Dalbergieae</taxon>
        <taxon>Pterocarpus clade</taxon>
        <taxon>Arachis</taxon>
    </lineage>
</organism>
<sequence>MNDSTLNESDLDYSSESNQADKSRCVVDEQFVPKVGMTFKTLEEARKFYKNYSKLADFCTKIRNTTRKRDEIKNQLIVCSREERWKSKTSPTLKTNPSAGINCPARIYVHILKNVDLYEDRHIWIPVYLDHHFWVRMRSTQRNESMHAFFNKFITHNSSLIQFVKQYDNCLASREHTVPPSLSVLSFEQVDNVAPKYILERWSKNIKREHIHIKSSQDEPQLEPRSKRFDDLVFRSYNIYGFALESEELTRILHWAFDNVMTEMQEYQAKSKGKSLLSYKDTTLSDVNEFQSPPHVRIRDRPKNRLGSNMEKKIANETKKKKKPTPSEVTLI</sequence>
<comment type="subcellular location">
    <subcellularLocation>
        <location evidence="1">Nucleus</location>
    </subcellularLocation>
</comment>
<gene>
    <name evidence="3" type="ORF">Ahy_B01g056253</name>
</gene>
<comment type="similarity">
    <text evidence="1">Belongs to the FHY3/FAR1 family.</text>
</comment>
<evidence type="ECO:0000313" key="3">
    <source>
        <dbReference type="EMBL" id="RYR31447.1"/>
    </source>
</evidence>
<evidence type="ECO:0000313" key="4">
    <source>
        <dbReference type="Proteomes" id="UP000289738"/>
    </source>
</evidence>
<dbReference type="EMBL" id="SDMP01000011">
    <property type="protein sequence ID" value="RYR31447.1"/>
    <property type="molecule type" value="Genomic_DNA"/>
</dbReference>
<dbReference type="GO" id="GO:0008270">
    <property type="term" value="F:zinc ion binding"/>
    <property type="evidence" value="ECO:0007669"/>
    <property type="project" value="UniProtKB-UniRule"/>
</dbReference>
<dbReference type="PANTHER" id="PTHR31669:SF283">
    <property type="entry name" value="PROTEIN FAR1-RELATED SEQUENCE"/>
    <property type="match status" value="1"/>
</dbReference>
<keyword evidence="1" id="KW-0863">Zinc-finger</keyword>
<name>A0A445AYG3_ARAHY</name>
<dbReference type="PANTHER" id="PTHR31669">
    <property type="entry name" value="PROTEIN FAR1-RELATED SEQUENCE 10-RELATED"/>
    <property type="match status" value="1"/>
</dbReference>
<comment type="function">
    <text evidence="1">Putative transcription activator involved in regulating light control of development.</text>
</comment>
<proteinExistence type="inferred from homology"/>
<dbReference type="AlphaFoldDB" id="A0A445AYG3"/>
<protein>
    <recommendedName>
        <fullName evidence="1">Protein FAR1-RELATED SEQUENCE</fullName>
    </recommendedName>
</protein>
<feature type="region of interest" description="Disordered" evidence="2">
    <location>
        <begin position="299"/>
        <end position="332"/>
    </location>
</feature>
<keyword evidence="1" id="KW-0479">Metal-binding</keyword>
<dbReference type="GO" id="GO:0006355">
    <property type="term" value="P:regulation of DNA-templated transcription"/>
    <property type="evidence" value="ECO:0007669"/>
    <property type="project" value="UniProtKB-UniRule"/>
</dbReference>
<keyword evidence="4" id="KW-1185">Reference proteome</keyword>
<evidence type="ECO:0000256" key="1">
    <source>
        <dbReference type="RuleBase" id="RU367018"/>
    </source>
</evidence>
<reference evidence="3 4" key="1">
    <citation type="submission" date="2019-01" db="EMBL/GenBank/DDBJ databases">
        <title>Sequencing of cultivated peanut Arachis hypogaea provides insights into genome evolution and oil improvement.</title>
        <authorList>
            <person name="Chen X."/>
        </authorList>
    </citation>
    <scope>NUCLEOTIDE SEQUENCE [LARGE SCALE GENOMIC DNA]</scope>
    <source>
        <strain evidence="4">cv. Fuhuasheng</strain>
        <tissue evidence="3">Leaves</tissue>
    </source>
</reference>
<keyword evidence="1" id="KW-0539">Nucleus</keyword>
<comment type="caution">
    <text evidence="3">The sequence shown here is derived from an EMBL/GenBank/DDBJ whole genome shotgun (WGS) entry which is preliminary data.</text>
</comment>
<dbReference type="GO" id="GO:0005634">
    <property type="term" value="C:nucleus"/>
    <property type="evidence" value="ECO:0007669"/>
    <property type="project" value="UniProtKB-SubCell"/>
</dbReference>
<keyword evidence="1" id="KW-0862">Zinc</keyword>
<dbReference type="Proteomes" id="UP000289738">
    <property type="component" value="Chromosome B01"/>
</dbReference>
<dbReference type="InterPro" id="IPR031052">
    <property type="entry name" value="FHY3/FAR1"/>
</dbReference>